<sequence>MTGPGRRIPVLVVLPPRALLLDLAGPMEVLRIAGAVQDRIAFDLRYAAPQGSIRSSIGLDLGGAGPLPPEIAPGTVVLLPGATEHPLGPDRDRAAETAAEAEIVAWLRAAIRPGHTVVTVCEGALLAARAGLLDGYACTTHHGSCARLRAAAPRANVLENRLFVQDRDRFSSAGVTAGIDLMLHLVAEWADPATAVAVARTLVVYMRRGPDDPQLSPWLEGRSHLHPVVHRAQDAIVADPVQDWSPATLGTLVGASPRNLARLFRLHAGMTVTEAVNRVRIARAGDLIAQTDLGLEQVAERAGFASARHMRRVWAQFHATAPSRLRAKVPDPKGRALSRVQGGALMGSGKGQDRGSAPIPRQRARPLETHDGEPLDPDNRL</sequence>
<dbReference type="GO" id="GO:0003700">
    <property type="term" value="F:DNA-binding transcription factor activity"/>
    <property type="evidence" value="ECO:0007669"/>
    <property type="project" value="InterPro"/>
</dbReference>
<evidence type="ECO:0000313" key="5">
    <source>
        <dbReference type="EMBL" id="SDO14844.1"/>
    </source>
</evidence>
<dbReference type="STRING" id="582672.SAMN05216360_115119"/>
<dbReference type="Gene3D" id="3.40.50.880">
    <property type="match status" value="1"/>
</dbReference>
<dbReference type="InterPro" id="IPR002818">
    <property type="entry name" value="DJ-1/PfpI"/>
</dbReference>
<dbReference type="Proteomes" id="UP000198704">
    <property type="component" value="Unassembled WGS sequence"/>
</dbReference>
<dbReference type="InterPro" id="IPR009057">
    <property type="entry name" value="Homeodomain-like_sf"/>
</dbReference>
<feature type="region of interest" description="Disordered" evidence="3">
    <location>
        <begin position="327"/>
        <end position="381"/>
    </location>
</feature>
<name>A0A1H0H720_9HYPH</name>
<dbReference type="Pfam" id="PF12833">
    <property type="entry name" value="HTH_18"/>
    <property type="match status" value="1"/>
</dbReference>
<keyword evidence="5" id="KW-0238">DNA-binding</keyword>
<evidence type="ECO:0000259" key="4">
    <source>
        <dbReference type="PROSITE" id="PS01124"/>
    </source>
</evidence>
<dbReference type="OrthoDB" id="9793422at2"/>
<dbReference type="InterPro" id="IPR052158">
    <property type="entry name" value="INH-QAR"/>
</dbReference>
<dbReference type="EMBL" id="FNHS01000015">
    <property type="protein sequence ID" value="SDO14844.1"/>
    <property type="molecule type" value="Genomic_DNA"/>
</dbReference>
<evidence type="ECO:0000313" key="6">
    <source>
        <dbReference type="Proteomes" id="UP000198704"/>
    </source>
</evidence>
<evidence type="ECO:0000256" key="1">
    <source>
        <dbReference type="ARBA" id="ARBA00023015"/>
    </source>
</evidence>
<keyword evidence="2" id="KW-0804">Transcription</keyword>
<keyword evidence="1" id="KW-0805">Transcription regulation</keyword>
<evidence type="ECO:0000256" key="2">
    <source>
        <dbReference type="ARBA" id="ARBA00023163"/>
    </source>
</evidence>
<proteinExistence type="predicted"/>
<keyword evidence="6" id="KW-1185">Reference proteome</keyword>
<dbReference type="AlphaFoldDB" id="A0A1H0H720"/>
<dbReference type="SUPFAM" id="SSF46689">
    <property type="entry name" value="Homeodomain-like"/>
    <property type="match status" value="2"/>
</dbReference>
<reference evidence="6" key="1">
    <citation type="submission" date="2016-10" db="EMBL/GenBank/DDBJ databases">
        <authorList>
            <person name="Varghese N."/>
            <person name="Submissions S."/>
        </authorList>
    </citation>
    <scope>NUCLEOTIDE SEQUENCE [LARGE SCALE GENOMIC DNA]</scope>
    <source>
        <strain evidence="6">BL47</strain>
    </source>
</reference>
<feature type="domain" description="HTH araC/xylS-type" evidence="4">
    <location>
        <begin position="230"/>
        <end position="328"/>
    </location>
</feature>
<organism evidence="5 6">
    <name type="scientific">Methylobacterium phyllostachyos</name>
    <dbReference type="NCBI Taxonomy" id="582672"/>
    <lineage>
        <taxon>Bacteria</taxon>
        <taxon>Pseudomonadati</taxon>
        <taxon>Pseudomonadota</taxon>
        <taxon>Alphaproteobacteria</taxon>
        <taxon>Hyphomicrobiales</taxon>
        <taxon>Methylobacteriaceae</taxon>
        <taxon>Methylobacterium</taxon>
    </lineage>
</organism>
<dbReference type="PANTHER" id="PTHR43130">
    <property type="entry name" value="ARAC-FAMILY TRANSCRIPTIONAL REGULATOR"/>
    <property type="match status" value="1"/>
</dbReference>
<dbReference type="PROSITE" id="PS01124">
    <property type="entry name" value="HTH_ARAC_FAMILY_2"/>
    <property type="match status" value="1"/>
</dbReference>
<dbReference type="Pfam" id="PF01965">
    <property type="entry name" value="DJ-1_PfpI"/>
    <property type="match status" value="1"/>
</dbReference>
<dbReference type="PANTHER" id="PTHR43130:SF3">
    <property type="entry name" value="HTH-TYPE TRANSCRIPTIONAL REGULATOR RV1931C"/>
    <property type="match status" value="1"/>
</dbReference>
<dbReference type="Gene3D" id="1.10.10.60">
    <property type="entry name" value="Homeodomain-like"/>
    <property type="match status" value="1"/>
</dbReference>
<dbReference type="GO" id="GO:0043565">
    <property type="term" value="F:sequence-specific DNA binding"/>
    <property type="evidence" value="ECO:0007669"/>
    <property type="project" value="InterPro"/>
</dbReference>
<dbReference type="RefSeq" id="WP_091720009.1">
    <property type="nucleotide sequence ID" value="NZ_FNHS01000015.1"/>
</dbReference>
<accession>A0A1H0H720</accession>
<protein>
    <submittedName>
        <fullName evidence="5">Transcriptional regulator GlxA family, contains an amidase domain and an AraC-type DNA-binding HTH domain</fullName>
    </submittedName>
</protein>
<gene>
    <name evidence="5" type="ORF">SAMN05216360_115119</name>
</gene>
<feature type="compositionally biased region" description="Basic and acidic residues" evidence="3">
    <location>
        <begin position="365"/>
        <end position="381"/>
    </location>
</feature>
<evidence type="ECO:0000256" key="3">
    <source>
        <dbReference type="SAM" id="MobiDB-lite"/>
    </source>
</evidence>
<dbReference type="SMART" id="SM00342">
    <property type="entry name" value="HTH_ARAC"/>
    <property type="match status" value="1"/>
</dbReference>
<dbReference type="InterPro" id="IPR029062">
    <property type="entry name" value="Class_I_gatase-like"/>
</dbReference>
<dbReference type="SUPFAM" id="SSF52317">
    <property type="entry name" value="Class I glutamine amidotransferase-like"/>
    <property type="match status" value="1"/>
</dbReference>
<dbReference type="InterPro" id="IPR018060">
    <property type="entry name" value="HTH_AraC"/>
</dbReference>